<comment type="subcellular location">
    <subcellularLocation>
        <location evidence="1">Membrane</location>
        <topology evidence="1">Single-pass type I membrane protein</topology>
    </subcellularLocation>
</comment>
<dbReference type="InterPro" id="IPR011009">
    <property type="entry name" value="Kinase-like_dom_sf"/>
</dbReference>
<dbReference type="SMART" id="SM00220">
    <property type="entry name" value="S_TKc"/>
    <property type="match status" value="1"/>
</dbReference>
<evidence type="ECO:0000256" key="6">
    <source>
        <dbReference type="ARBA" id="ARBA00022741"/>
    </source>
</evidence>
<feature type="domain" description="Protein kinase" evidence="14">
    <location>
        <begin position="278"/>
        <end position="557"/>
    </location>
</feature>
<evidence type="ECO:0000256" key="10">
    <source>
        <dbReference type="ARBA" id="ARBA00023136"/>
    </source>
</evidence>
<keyword evidence="8 12" id="KW-0067">ATP-binding</keyword>
<dbReference type="InterPro" id="IPR045874">
    <property type="entry name" value="LRK10/LRL21-25-like"/>
</dbReference>
<dbReference type="Proteomes" id="UP001177140">
    <property type="component" value="Unassembled WGS sequence"/>
</dbReference>
<dbReference type="AlphaFoldDB" id="A0AA41VX66"/>
<evidence type="ECO:0000256" key="4">
    <source>
        <dbReference type="ARBA" id="ARBA00022692"/>
    </source>
</evidence>
<sequence length="590" mass="67186">MNTSFITPFLLYFLVLLLIPSSSSSSSLSSSSTVFSCGDLSIKCPFTLEGRPRNCPNGCSSRFGSLMKPLSCGYSPAERILSCENNRTVLNYSSKKFYVLDIDYEYQRIRVIDPGLQKDNCSSMPQHSIPDNFYFQNYSDLYQEKAVVYMNCLTNMSDFIRYINAKPCVKSSLNMFTYVIVNPLVSDFKESCNNFLTSWMSGNRDTFSSYLDVHNELMNGWVLLGRSVLGTLCVLSILVYILRIKNRAMNGGIEDFLNTYEDHMPMRYSYNDVKRMTRNFKEKLGQGGYGSVYKGFLRNNRAVAIKILSSSKGNGQDFVNEVATIGRIHHVNVVQLIGFVAESSKRALVYELMQNGSLEKYIFPRDGKLINLLSWEKTYEIALGVARGIEYLHRGCDMRILHFDIKPHNILLDENYNPKVSDFGLARLYSMDDSIISLTMARGTIGYMAPELFYRSLGGVSHKSDVYSFGMLLMEMAGRRKNLNTLVENSSQLYFPTWIYSQLNQGEDIKMEDATEEENEIAKKLIIVALWCIQLKPIDRPSMTKVVEMLEGDLELLQIPYKPLSMTDLHEEHEYDTCSTGMTYSSTSIT</sequence>
<evidence type="ECO:0000256" key="13">
    <source>
        <dbReference type="SAM" id="SignalP"/>
    </source>
</evidence>
<dbReference type="Gene3D" id="3.30.200.20">
    <property type="entry name" value="Phosphorylase Kinase, domain 1"/>
    <property type="match status" value="1"/>
</dbReference>
<comment type="caution">
    <text evidence="15">The sequence shown here is derived from an EMBL/GenBank/DDBJ whole genome shotgun (WGS) entry which is preliminary data.</text>
</comment>
<keyword evidence="2" id="KW-0723">Serine/threonine-protein kinase</keyword>
<protein>
    <recommendedName>
        <fullName evidence="14">Protein kinase domain-containing protein</fullName>
    </recommendedName>
</protein>
<evidence type="ECO:0000256" key="5">
    <source>
        <dbReference type="ARBA" id="ARBA00022729"/>
    </source>
</evidence>
<name>A0AA41VX66_PAPNU</name>
<organism evidence="15 16">
    <name type="scientific">Papaver nudicaule</name>
    <name type="common">Iceland poppy</name>
    <dbReference type="NCBI Taxonomy" id="74823"/>
    <lineage>
        <taxon>Eukaryota</taxon>
        <taxon>Viridiplantae</taxon>
        <taxon>Streptophyta</taxon>
        <taxon>Embryophyta</taxon>
        <taxon>Tracheophyta</taxon>
        <taxon>Spermatophyta</taxon>
        <taxon>Magnoliopsida</taxon>
        <taxon>Ranunculales</taxon>
        <taxon>Papaveraceae</taxon>
        <taxon>Papaveroideae</taxon>
        <taxon>Papaver</taxon>
    </lineage>
</organism>
<accession>A0AA41VX66</accession>
<keyword evidence="3" id="KW-0808">Transferase</keyword>
<dbReference type="SUPFAM" id="SSF56112">
    <property type="entry name" value="Protein kinase-like (PK-like)"/>
    <property type="match status" value="1"/>
</dbReference>
<dbReference type="InterPro" id="IPR000719">
    <property type="entry name" value="Prot_kinase_dom"/>
</dbReference>
<keyword evidence="10" id="KW-0472">Membrane</keyword>
<evidence type="ECO:0000256" key="12">
    <source>
        <dbReference type="PROSITE-ProRule" id="PRU10141"/>
    </source>
</evidence>
<dbReference type="FunFam" id="1.10.510.10:FF:000590">
    <property type="entry name" value="PR5-like receptor kinase"/>
    <property type="match status" value="1"/>
</dbReference>
<dbReference type="FunFam" id="3.30.200.20:FF:000178">
    <property type="entry name" value="serine/threonine-protein kinase PBS1-like"/>
    <property type="match status" value="1"/>
</dbReference>
<keyword evidence="5 13" id="KW-0732">Signal</keyword>
<keyword evidence="4" id="KW-0812">Transmembrane</keyword>
<evidence type="ECO:0000256" key="11">
    <source>
        <dbReference type="ARBA" id="ARBA00023180"/>
    </source>
</evidence>
<dbReference type="CDD" id="cd14066">
    <property type="entry name" value="STKc_IRAK"/>
    <property type="match status" value="1"/>
</dbReference>
<dbReference type="PROSITE" id="PS50011">
    <property type="entry name" value="PROTEIN_KINASE_DOM"/>
    <property type="match status" value="1"/>
</dbReference>
<evidence type="ECO:0000256" key="2">
    <source>
        <dbReference type="ARBA" id="ARBA00022527"/>
    </source>
</evidence>
<dbReference type="PROSITE" id="PS00107">
    <property type="entry name" value="PROTEIN_KINASE_ATP"/>
    <property type="match status" value="1"/>
</dbReference>
<evidence type="ECO:0000313" key="15">
    <source>
        <dbReference type="EMBL" id="MCL7048895.1"/>
    </source>
</evidence>
<evidence type="ECO:0000256" key="3">
    <source>
        <dbReference type="ARBA" id="ARBA00022679"/>
    </source>
</evidence>
<dbReference type="Gene3D" id="1.10.510.10">
    <property type="entry name" value="Transferase(Phosphotransferase) domain 1"/>
    <property type="match status" value="1"/>
</dbReference>
<evidence type="ECO:0000313" key="16">
    <source>
        <dbReference type="Proteomes" id="UP001177140"/>
    </source>
</evidence>
<evidence type="ECO:0000256" key="7">
    <source>
        <dbReference type="ARBA" id="ARBA00022777"/>
    </source>
</evidence>
<reference evidence="15" key="1">
    <citation type="submission" date="2022-03" db="EMBL/GenBank/DDBJ databases">
        <title>A functionally conserved STORR gene fusion in Papaver species that diverged 16.8 million years ago.</title>
        <authorList>
            <person name="Catania T."/>
        </authorList>
    </citation>
    <scope>NUCLEOTIDE SEQUENCE</scope>
    <source>
        <strain evidence="15">S-191538</strain>
    </source>
</reference>
<feature type="binding site" evidence="12">
    <location>
        <position position="306"/>
    </location>
    <ligand>
        <name>ATP</name>
        <dbReference type="ChEBI" id="CHEBI:30616"/>
    </ligand>
</feature>
<dbReference type="GO" id="GO:0004674">
    <property type="term" value="F:protein serine/threonine kinase activity"/>
    <property type="evidence" value="ECO:0007669"/>
    <property type="project" value="UniProtKB-KW"/>
</dbReference>
<dbReference type="InterPro" id="IPR008271">
    <property type="entry name" value="Ser/Thr_kinase_AS"/>
</dbReference>
<dbReference type="InterPro" id="IPR017441">
    <property type="entry name" value="Protein_kinase_ATP_BS"/>
</dbReference>
<keyword evidence="6 12" id="KW-0547">Nucleotide-binding</keyword>
<dbReference type="GO" id="GO:0005524">
    <property type="term" value="F:ATP binding"/>
    <property type="evidence" value="ECO:0007669"/>
    <property type="project" value="UniProtKB-UniRule"/>
</dbReference>
<evidence type="ECO:0000256" key="8">
    <source>
        <dbReference type="ARBA" id="ARBA00022840"/>
    </source>
</evidence>
<feature type="chain" id="PRO_5041288190" description="Protein kinase domain-containing protein" evidence="13">
    <location>
        <begin position="26"/>
        <end position="590"/>
    </location>
</feature>
<evidence type="ECO:0000259" key="14">
    <source>
        <dbReference type="PROSITE" id="PS50011"/>
    </source>
</evidence>
<keyword evidence="9" id="KW-1133">Transmembrane helix</keyword>
<keyword evidence="11" id="KW-0325">Glycoprotein</keyword>
<dbReference type="InterPro" id="IPR025287">
    <property type="entry name" value="WAK_GUB"/>
</dbReference>
<dbReference type="GO" id="GO:0030247">
    <property type="term" value="F:polysaccharide binding"/>
    <property type="evidence" value="ECO:0007669"/>
    <property type="project" value="InterPro"/>
</dbReference>
<dbReference type="PANTHER" id="PTHR27009">
    <property type="entry name" value="RUST RESISTANCE KINASE LR10-RELATED"/>
    <property type="match status" value="1"/>
</dbReference>
<keyword evidence="7" id="KW-0418">Kinase</keyword>
<dbReference type="Pfam" id="PF13947">
    <property type="entry name" value="GUB_WAK_bind"/>
    <property type="match status" value="1"/>
</dbReference>
<evidence type="ECO:0000256" key="9">
    <source>
        <dbReference type="ARBA" id="ARBA00022989"/>
    </source>
</evidence>
<dbReference type="EMBL" id="JAJJMA010309647">
    <property type="protein sequence ID" value="MCL7048895.1"/>
    <property type="molecule type" value="Genomic_DNA"/>
</dbReference>
<keyword evidence="16" id="KW-1185">Reference proteome</keyword>
<dbReference type="Pfam" id="PF00069">
    <property type="entry name" value="Pkinase"/>
    <property type="match status" value="1"/>
</dbReference>
<proteinExistence type="predicted"/>
<dbReference type="PROSITE" id="PS00108">
    <property type="entry name" value="PROTEIN_KINASE_ST"/>
    <property type="match status" value="1"/>
</dbReference>
<evidence type="ECO:0000256" key="1">
    <source>
        <dbReference type="ARBA" id="ARBA00004479"/>
    </source>
</evidence>
<dbReference type="GO" id="GO:0016020">
    <property type="term" value="C:membrane"/>
    <property type="evidence" value="ECO:0007669"/>
    <property type="project" value="UniProtKB-SubCell"/>
</dbReference>
<gene>
    <name evidence="15" type="ORF">MKW94_019859</name>
</gene>
<feature type="signal peptide" evidence="13">
    <location>
        <begin position="1"/>
        <end position="25"/>
    </location>
</feature>